<feature type="chain" id="PRO_5003496441" evidence="1">
    <location>
        <begin position="34"/>
        <end position="275"/>
    </location>
</feature>
<dbReference type="SUPFAM" id="SSF52266">
    <property type="entry name" value="SGNH hydrolase"/>
    <property type="match status" value="1"/>
</dbReference>
<sequence>MRNRRPKKLKKLRTLLAAALLALTVVAAPTASAAQKNLVAFGDSILADPGADIYLSSRLTSSTANGANCPSSNNFAKRTGAKVGLPVRDYSCSGAVSMSQGPQISTQIDTAIRNGALTADTQRVIFSSGFNDTYNNSNLSRDQLRARFVRTTAPQIERIKRAAPNARIQIVGYPTIGSGNRYCLLHFGPNPSDSTYLPQVRGWEDSAQWMQVDLARATGTEFVDIKPQTRNNGMCAGAGDRYFAGLIDFTGGNGNLPIHINARGHEAVARILARS</sequence>
<dbReference type="RefSeq" id="WP_006821274.1">
    <property type="nucleotide sequence ID" value="NZ_CAFW01000008.1"/>
</dbReference>
<evidence type="ECO:0000313" key="4">
    <source>
        <dbReference type="Proteomes" id="UP000004840"/>
    </source>
</evidence>
<name>G7HU19_9CORY</name>
<evidence type="ECO:0000256" key="1">
    <source>
        <dbReference type="SAM" id="SignalP"/>
    </source>
</evidence>
<proteinExistence type="predicted"/>
<dbReference type="GO" id="GO:0016787">
    <property type="term" value="F:hydrolase activity"/>
    <property type="evidence" value="ECO:0007669"/>
    <property type="project" value="UniProtKB-KW"/>
</dbReference>
<dbReference type="Gene3D" id="3.40.50.1110">
    <property type="entry name" value="SGNH hydrolase"/>
    <property type="match status" value="1"/>
</dbReference>
<gene>
    <name evidence="3" type="ORF">CCAS_00300</name>
</gene>
<comment type="caution">
    <text evidence="3">The sequence shown here is derived from an EMBL/GenBank/DDBJ whole genome shotgun (WGS) entry which is preliminary data.</text>
</comment>
<evidence type="ECO:0000313" key="3">
    <source>
        <dbReference type="EMBL" id="CCE53684.1"/>
    </source>
</evidence>
<keyword evidence="1" id="KW-0732">Signal</keyword>
<reference evidence="3 4" key="1">
    <citation type="journal article" date="2012" name="J. Bacteriol.">
        <title>Genome Sequence of Corynebacterium casei UCMA 3821, Isolated from a Smear-Ripened Cheese.</title>
        <authorList>
            <person name="Monnet C."/>
            <person name="Loux V."/>
            <person name="Bento P."/>
            <person name="Gibrat J.F."/>
            <person name="Straub C."/>
            <person name="Bonnarme P."/>
            <person name="Landaud S."/>
            <person name="Irlinger F."/>
        </authorList>
    </citation>
    <scope>NUCLEOTIDE SEQUENCE [LARGE SCALE GENOMIC DNA]</scope>
    <source>
        <strain evidence="3 4">UCMA 3821</strain>
    </source>
</reference>
<dbReference type="EMBL" id="CAFW01000008">
    <property type="protein sequence ID" value="CCE53684.1"/>
    <property type="molecule type" value="Genomic_DNA"/>
</dbReference>
<keyword evidence="3" id="KW-0378">Hydrolase</keyword>
<dbReference type="Proteomes" id="UP000004840">
    <property type="component" value="Unassembled WGS sequence"/>
</dbReference>
<accession>G7HU19</accession>
<feature type="signal peptide" evidence="1">
    <location>
        <begin position="1"/>
        <end position="33"/>
    </location>
</feature>
<dbReference type="GeneID" id="82876607"/>
<dbReference type="Pfam" id="PF13472">
    <property type="entry name" value="Lipase_GDSL_2"/>
    <property type="match status" value="1"/>
</dbReference>
<dbReference type="InterPro" id="IPR013830">
    <property type="entry name" value="SGNH_hydro"/>
</dbReference>
<dbReference type="AlphaFoldDB" id="G7HU19"/>
<protein>
    <submittedName>
        <fullName evidence="3">Putative secreted hydrolase</fullName>
    </submittedName>
</protein>
<evidence type="ECO:0000259" key="2">
    <source>
        <dbReference type="Pfam" id="PF13472"/>
    </source>
</evidence>
<dbReference type="InterPro" id="IPR036514">
    <property type="entry name" value="SGNH_hydro_sf"/>
</dbReference>
<feature type="domain" description="SGNH hydrolase-type esterase" evidence="2">
    <location>
        <begin position="40"/>
        <end position="267"/>
    </location>
</feature>
<organism evidence="3 4">
    <name type="scientific">Corynebacterium casei UCMA 3821</name>
    <dbReference type="NCBI Taxonomy" id="1110505"/>
    <lineage>
        <taxon>Bacteria</taxon>
        <taxon>Bacillati</taxon>
        <taxon>Actinomycetota</taxon>
        <taxon>Actinomycetes</taxon>
        <taxon>Mycobacteriales</taxon>
        <taxon>Corynebacteriaceae</taxon>
        <taxon>Corynebacterium</taxon>
    </lineage>
</organism>